<dbReference type="InterPro" id="IPR036388">
    <property type="entry name" value="WH-like_DNA-bd_sf"/>
</dbReference>
<dbReference type="Gene3D" id="1.10.10.10">
    <property type="entry name" value="Winged helix-like DNA-binding domain superfamily/Winged helix DNA-binding domain"/>
    <property type="match status" value="1"/>
</dbReference>
<evidence type="ECO:0000313" key="2">
    <source>
        <dbReference type="Proteomes" id="UP000507470"/>
    </source>
</evidence>
<name>A0A6J8EAT1_MYTCO</name>
<dbReference type="OrthoDB" id="6078042at2759"/>
<keyword evidence="2" id="KW-1185">Reference proteome</keyword>
<protein>
    <submittedName>
        <fullName evidence="1">Uncharacterized protein</fullName>
    </submittedName>
</protein>
<accession>A0A6J8EAT1</accession>
<dbReference type="EMBL" id="CACVKT020008759">
    <property type="protein sequence ID" value="CAC5417540.1"/>
    <property type="molecule type" value="Genomic_DNA"/>
</dbReference>
<dbReference type="AlphaFoldDB" id="A0A6J8EAT1"/>
<gene>
    <name evidence="1" type="ORF">MCOR_50034</name>
</gene>
<organism evidence="1 2">
    <name type="scientific">Mytilus coruscus</name>
    <name type="common">Sea mussel</name>
    <dbReference type="NCBI Taxonomy" id="42192"/>
    <lineage>
        <taxon>Eukaryota</taxon>
        <taxon>Metazoa</taxon>
        <taxon>Spiralia</taxon>
        <taxon>Lophotrochozoa</taxon>
        <taxon>Mollusca</taxon>
        <taxon>Bivalvia</taxon>
        <taxon>Autobranchia</taxon>
        <taxon>Pteriomorphia</taxon>
        <taxon>Mytilida</taxon>
        <taxon>Mytiloidea</taxon>
        <taxon>Mytilidae</taxon>
        <taxon>Mytilinae</taxon>
        <taxon>Mytilus</taxon>
    </lineage>
</organism>
<proteinExistence type="predicted"/>
<evidence type="ECO:0000313" key="1">
    <source>
        <dbReference type="EMBL" id="CAC5417540.1"/>
    </source>
</evidence>
<sequence length="206" mass="24514">MIEKEFDSIGEYINFWLDNIHCNSRDNTDTSGQYIENSLYYNSWNWDRQTFSADDKQEFKSLREDIFRYATVLSTWGDNLQTRWIVLEKEINRKLPEPVISYSDAQNLEMKGFFQKESQMTLELNSFLKFEHDIGNIIFFEDVKSFIVLDPTWLMDIFRCFVSHQYTNESIGMPEWGELEQTGKLSDRLIAKLLEKVRGLSSRDHK</sequence>
<dbReference type="Proteomes" id="UP000507470">
    <property type="component" value="Unassembled WGS sequence"/>
</dbReference>
<reference evidence="1 2" key="1">
    <citation type="submission" date="2020-06" db="EMBL/GenBank/DDBJ databases">
        <authorList>
            <person name="Li R."/>
            <person name="Bekaert M."/>
        </authorList>
    </citation>
    <scope>NUCLEOTIDE SEQUENCE [LARGE SCALE GENOMIC DNA]</scope>
    <source>
        <strain evidence="2">wild</strain>
    </source>
</reference>